<dbReference type="Pfam" id="PF02894">
    <property type="entry name" value="GFO_IDH_MocA_C"/>
    <property type="match status" value="1"/>
</dbReference>
<evidence type="ECO:0000256" key="1">
    <source>
        <dbReference type="ARBA" id="ARBA00010928"/>
    </source>
</evidence>
<dbReference type="Gene3D" id="3.40.50.720">
    <property type="entry name" value="NAD(P)-binding Rossmann-like Domain"/>
    <property type="match status" value="1"/>
</dbReference>
<keyword evidence="6" id="KW-1185">Reference proteome</keyword>
<comment type="similarity">
    <text evidence="1">Belongs to the Gfo/Idh/MocA family.</text>
</comment>
<name>A0ABR7Y1U8_9SPHI</name>
<keyword evidence="2" id="KW-0560">Oxidoreductase</keyword>
<dbReference type="InterPro" id="IPR004104">
    <property type="entry name" value="Gfo/Idh/MocA-like_OxRdtase_C"/>
</dbReference>
<gene>
    <name evidence="5" type="ORF">H8B17_06740</name>
</gene>
<dbReference type="Gene3D" id="3.30.360.10">
    <property type="entry name" value="Dihydrodipicolinate Reductase, domain 2"/>
    <property type="match status" value="1"/>
</dbReference>
<organism evidence="5 6">
    <name type="scientific">Sphingobacterium arenae</name>
    <dbReference type="NCBI Taxonomy" id="1280598"/>
    <lineage>
        <taxon>Bacteria</taxon>
        <taxon>Pseudomonadati</taxon>
        <taxon>Bacteroidota</taxon>
        <taxon>Sphingobacteriia</taxon>
        <taxon>Sphingobacteriales</taxon>
        <taxon>Sphingobacteriaceae</taxon>
        <taxon>Sphingobacterium</taxon>
    </lineage>
</organism>
<feature type="domain" description="Gfo/Idh/MocA-like oxidoreductase N-terminal" evidence="3">
    <location>
        <begin position="6"/>
        <end position="125"/>
    </location>
</feature>
<dbReference type="InterPro" id="IPR051317">
    <property type="entry name" value="Gfo/Idh/MocA_oxidoreduct"/>
</dbReference>
<feature type="domain" description="Gfo/Idh/MocA-like oxidoreductase C-terminal" evidence="4">
    <location>
        <begin position="137"/>
        <end position="351"/>
    </location>
</feature>
<proteinExistence type="inferred from homology"/>
<comment type="caution">
    <text evidence="5">The sequence shown here is derived from an EMBL/GenBank/DDBJ whole genome shotgun (WGS) entry which is preliminary data.</text>
</comment>
<evidence type="ECO:0000259" key="4">
    <source>
        <dbReference type="Pfam" id="PF02894"/>
    </source>
</evidence>
<evidence type="ECO:0000313" key="6">
    <source>
        <dbReference type="Proteomes" id="UP000606494"/>
    </source>
</evidence>
<reference evidence="5 6" key="1">
    <citation type="submission" date="2020-08" db="EMBL/GenBank/DDBJ databases">
        <title>Sphingobacterium sp. DN00404 isolated from aquaculture water.</title>
        <authorList>
            <person name="Zhang M."/>
        </authorList>
    </citation>
    <scope>NUCLEOTIDE SEQUENCE [LARGE SCALE GENOMIC DNA]</scope>
    <source>
        <strain evidence="5 6">KCTC 32294</strain>
    </source>
</reference>
<dbReference type="Pfam" id="PF01408">
    <property type="entry name" value="GFO_IDH_MocA"/>
    <property type="match status" value="1"/>
</dbReference>
<dbReference type="InterPro" id="IPR036291">
    <property type="entry name" value="NAD(P)-bd_dom_sf"/>
</dbReference>
<protein>
    <submittedName>
        <fullName evidence="5">Gfo/Idh/MocA family oxidoreductase</fullName>
    </submittedName>
</protein>
<dbReference type="Proteomes" id="UP000606494">
    <property type="component" value="Unassembled WGS sequence"/>
</dbReference>
<dbReference type="SUPFAM" id="SSF51735">
    <property type="entry name" value="NAD(P)-binding Rossmann-fold domains"/>
    <property type="match status" value="1"/>
</dbReference>
<evidence type="ECO:0000313" key="5">
    <source>
        <dbReference type="EMBL" id="MBD1425275.1"/>
    </source>
</evidence>
<dbReference type="InterPro" id="IPR000683">
    <property type="entry name" value="Gfo/Idh/MocA-like_OxRdtase_N"/>
</dbReference>
<dbReference type="PANTHER" id="PTHR43708:SF5">
    <property type="entry name" value="CONSERVED EXPRESSED OXIDOREDUCTASE (EUROFUNG)-RELATED"/>
    <property type="match status" value="1"/>
</dbReference>
<evidence type="ECO:0000259" key="3">
    <source>
        <dbReference type="Pfam" id="PF01408"/>
    </source>
</evidence>
<dbReference type="RefSeq" id="WP_190308449.1">
    <property type="nucleotide sequence ID" value="NZ_JACNYK010000002.1"/>
</dbReference>
<evidence type="ECO:0000256" key="2">
    <source>
        <dbReference type="ARBA" id="ARBA00023002"/>
    </source>
</evidence>
<sequence>MQKKYKIGLIGFSIGGQVFHAPFIIGNTSLELYKVTARKPEQQQILANKYPTAVAVQTPDEIIDDPLVDIVVIATSNDVHFSLTKQALNAGKHVVVEKPFTNTTAEADELIALAKQKGRILTVHHNARFHSDFKTVKRIIERKRLGSVVNYQARFDRFRNYLREGAWREQDLPGSGIHYDLGAHLIDQALQLFGKPETVFADLRKQREHAKAVDDFEIILSYPTRKVSLFGHMLAKEPTPRFSLYGLKGSFVKRGVDPQEELLRKGAFPHEHPKWGVESEHLHGVLNILENRQDIRETIPSEIGAGQDFYQNLVDVLNGDAELLITPQQARDVIRILEAAEQSWTEQRVISLKDELIAY</sequence>
<dbReference type="PANTHER" id="PTHR43708">
    <property type="entry name" value="CONSERVED EXPRESSED OXIDOREDUCTASE (EUROFUNG)"/>
    <property type="match status" value="1"/>
</dbReference>
<dbReference type="EMBL" id="JACNYK010000002">
    <property type="protein sequence ID" value="MBD1425275.1"/>
    <property type="molecule type" value="Genomic_DNA"/>
</dbReference>
<accession>A0ABR7Y1U8</accession>